<feature type="non-terminal residue" evidence="2">
    <location>
        <position position="290"/>
    </location>
</feature>
<dbReference type="Proteomes" id="UP000469724">
    <property type="component" value="Unassembled WGS sequence"/>
</dbReference>
<feature type="compositionally biased region" description="Low complexity" evidence="1">
    <location>
        <begin position="240"/>
        <end position="261"/>
    </location>
</feature>
<feature type="compositionally biased region" description="Low complexity" evidence="1">
    <location>
        <begin position="168"/>
        <end position="193"/>
    </location>
</feature>
<sequence>MALVVLSFAGCRTTGPIAQSSTDFRLQNIEAALVKIQGEVQALESKQAAGDKNWGEVRAKLDELALLLRSRTGEAGAASVQDAPPPWAGQPMAANQAAASKATTGPGEKNAVPYAPPGKSAAQNGKGQPAPPSDVGRPFPAVPPGQTAQAVQAAASVEPTPPPAQKNQEPAPQSPAAELAAAGLSAPAPVSAATPGGNPAKAWELPGPGESSAKAQAAAVEPAPAAVTPAAPSAPPAMPPASSLSPYPAVLPPVGEGAAQTPIPPAAATPVATAVQAAAPAPGRAPTPYA</sequence>
<reference evidence="2 3" key="1">
    <citation type="submission" date="2020-02" db="EMBL/GenBank/DDBJ databases">
        <title>Comparative genomics of sulfur disproportionating microorganisms.</title>
        <authorList>
            <person name="Ward L.M."/>
            <person name="Bertran E."/>
            <person name="Johnston D.T."/>
        </authorList>
    </citation>
    <scope>NUCLEOTIDE SEQUENCE [LARGE SCALE GENOMIC DNA]</scope>
    <source>
        <strain evidence="2 3">DSM 3696</strain>
    </source>
</reference>
<feature type="compositionally biased region" description="Low complexity" evidence="1">
    <location>
        <begin position="268"/>
        <end position="282"/>
    </location>
</feature>
<feature type="compositionally biased region" description="Low complexity" evidence="1">
    <location>
        <begin position="89"/>
        <end position="102"/>
    </location>
</feature>
<proteinExistence type="predicted"/>
<keyword evidence="3" id="KW-1185">Reference proteome</keyword>
<feature type="compositionally biased region" description="Low complexity" evidence="1">
    <location>
        <begin position="211"/>
        <end position="231"/>
    </location>
</feature>
<evidence type="ECO:0000313" key="2">
    <source>
        <dbReference type="EMBL" id="NDY56152.1"/>
    </source>
</evidence>
<comment type="caution">
    <text evidence="2">The sequence shown here is derived from an EMBL/GenBank/DDBJ whole genome shotgun (WGS) entry which is preliminary data.</text>
</comment>
<dbReference type="AlphaFoldDB" id="A0A7K3NIX3"/>
<organism evidence="2 3">
    <name type="scientific">Desulfolutivibrio sulfodismutans</name>
    <dbReference type="NCBI Taxonomy" id="63561"/>
    <lineage>
        <taxon>Bacteria</taxon>
        <taxon>Pseudomonadati</taxon>
        <taxon>Thermodesulfobacteriota</taxon>
        <taxon>Desulfovibrionia</taxon>
        <taxon>Desulfovibrionales</taxon>
        <taxon>Desulfovibrionaceae</taxon>
        <taxon>Desulfolutivibrio</taxon>
    </lineage>
</organism>
<name>A0A7K3NIX3_9BACT</name>
<dbReference type="EMBL" id="JAAGRQ010000014">
    <property type="protein sequence ID" value="NDY56152.1"/>
    <property type="molecule type" value="Genomic_DNA"/>
</dbReference>
<feature type="region of interest" description="Disordered" evidence="1">
    <location>
        <begin position="76"/>
        <end position="290"/>
    </location>
</feature>
<evidence type="ECO:0000313" key="3">
    <source>
        <dbReference type="Proteomes" id="UP000469724"/>
    </source>
</evidence>
<accession>A0A7K3NIX3</accession>
<gene>
    <name evidence="2" type="ORF">G3N56_05250</name>
</gene>
<feature type="compositionally biased region" description="Low complexity" evidence="1">
    <location>
        <begin position="144"/>
        <end position="157"/>
    </location>
</feature>
<protein>
    <submittedName>
        <fullName evidence="2">Uncharacterized protein</fullName>
    </submittedName>
</protein>
<evidence type="ECO:0000256" key="1">
    <source>
        <dbReference type="SAM" id="MobiDB-lite"/>
    </source>
</evidence>